<proteinExistence type="predicted"/>
<evidence type="ECO:0000313" key="2">
    <source>
        <dbReference type="EMBL" id="CBX27200.1"/>
    </source>
</evidence>
<sequence>MRLQHESKKLMKYLVIGGCGFIGSHIAEKLVRDGKSVRIFDNLSSGYEENISSFRNKVEFIKSDIRDISAINAAMAGIDYVFHEAALVSVFDSVKRPKDNHDINITGTINVLLAAREAGVKRLVFAASAAAYGNNPLLPKKEDMKPEPESPYGLAKVTSEQYLALFSKLYGLETVNLRYFNVYGPRQDPGSMYSGVISRFVEAVLKGESPTVYGDGSQTRDFVFVEDIVQANLLAMHTPGIGCGEIFNIGSGKQTSLLDLLEILKDITGSDFEIKFAESRQGDIKHSVADITLAVQKLSYSPKYDVQTGLKRLVDYVVGRPN</sequence>
<dbReference type="EMBL" id="FR695864">
    <property type="protein sequence ID" value="CBX27200.1"/>
    <property type="molecule type" value="Genomic_DNA"/>
</dbReference>
<evidence type="ECO:0000259" key="1">
    <source>
        <dbReference type="Pfam" id="PF01370"/>
    </source>
</evidence>
<feature type="domain" description="NAD-dependent epimerase/dehydratase" evidence="1">
    <location>
        <begin position="14"/>
        <end position="250"/>
    </location>
</feature>
<organism evidence="2">
    <name type="scientific">uncultured Desulfobacterium sp</name>
    <dbReference type="NCBI Taxonomy" id="201089"/>
    <lineage>
        <taxon>Bacteria</taxon>
        <taxon>Pseudomonadati</taxon>
        <taxon>Thermodesulfobacteriota</taxon>
        <taxon>Desulfobacteria</taxon>
        <taxon>Desulfobacterales</taxon>
        <taxon>Desulfobacteriaceae</taxon>
        <taxon>Desulfobacterium</taxon>
        <taxon>environmental samples</taxon>
    </lineage>
</organism>
<accession>E1Y9F6</accession>
<dbReference type="PRINTS" id="PR01713">
    <property type="entry name" value="NUCEPIMERASE"/>
</dbReference>
<dbReference type="PANTHER" id="PTHR43245:SF13">
    <property type="entry name" value="UDP-D-APIOSE_UDP-D-XYLOSE SYNTHASE 2"/>
    <property type="match status" value="1"/>
</dbReference>
<dbReference type="CDD" id="cd05256">
    <property type="entry name" value="UDP_AE_SDR_e"/>
    <property type="match status" value="1"/>
</dbReference>
<dbReference type="AlphaFoldDB" id="E1Y9F6"/>
<dbReference type="Gene3D" id="3.90.25.10">
    <property type="entry name" value="UDP-galactose 4-epimerase, domain 1"/>
    <property type="match status" value="1"/>
</dbReference>
<name>E1Y9F6_9BACT</name>
<gene>
    <name evidence="2" type="ORF">N47_A12290</name>
</gene>
<dbReference type="Pfam" id="PF01370">
    <property type="entry name" value="Epimerase"/>
    <property type="match status" value="1"/>
</dbReference>
<dbReference type="InterPro" id="IPR001509">
    <property type="entry name" value="Epimerase_deHydtase"/>
</dbReference>
<dbReference type="Gene3D" id="3.40.50.720">
    <property type="entry name" value="NAD(P)-binding Rossmann-like Domain"/>
    <property type="match status" value="1"/>
</dbReference>
<reference evidence="2" key="1">
    <citation type="journal article" date="2011" name="Environ. Microbiol.">
        <title>Genomic insights into the metabolic potential of the polycyclic aromatic hydrocarbon degrading sulfate-reducing Deltaproteobacterium N47.</title>
        <authorList>
            <person name="Bergmann F."/>
            <person name="Selesi D."/>
            <person name="Weinmaier T."/>
            <person name="Tischler P."/>
            <person name="Rattei T."/>
            <person name="Meckenstock R.U."/>
        </authorList>
    </citation>
    <scope>NUCLEOTIDE SEQUENCE</scope>
</reference>
<dbReference type="InterPro" id="IPR036291">
    <property type="entry name" value="NAD(P)-bd_dom_sf"/>
</dbReference>
<dbReference type="SUPFAM" id="SSF51735">
    <property type="entry name" value="NAD(P)-binding Rossmann-fold domains"/>
    <property type="match status" value="1"/>
</dbReference>
<dbReference type="InterPro" id="IPR050177">
    <property type="entry name" value="Lipid_A_modif_metabolic_enz"/>
</dbReference>
<protein>
    <submittedName>
        <fullName evidence="2">Putative UDP-glucose 4-epimerase</fullName>
    </submittedName>
</protein>
<dbReference type="PANTHER" id="PTHR43245">
    <property type="entry name" value="BIFUNCTIONAL POLYMYXIN RESISTANCE PROTEIN ARNA"/>
    <property type="match status" value="1"/>
</dbReference>